<evidence type="ECO:0000313" key="2">
    <source>
        <dbReference type="Proteomes" id="UP000262583"/>
    </source>
</evidence>
<evidence type="ECO:0000313" key="1">
    <source>
        <dbReference type="EMBL" id="AXA37051.1"/>
    </source>
</evidence>
<organism evidence="1 2">
    <name type="scientific">Sumerlaea chitinivorans</name>
    <dbReference type="NCBI Taxonomy" id="2250252"/>
    <lineage>
        <taxon>Bacteria</taxon>
        <taxon>Candidatus Sumerlaeota</taxon>
        <taxon>Candidatus Sumerlaeia</taxon>
        <taxon>Candidatus Sumerlaeales</taxon>
        <taxon>Candidatus Sumerlaeaceae</taxon>
        <taxon>Candidatus Sumerlaea</taxon>
    </lineage>
</organism>
<proteinExistence type="predicted"/>
<dbReference type="AlphaFoldDB" id="A0A2Z4Y778"/>
<gene>
    <name evidence="1" type="ORF">BRCON_2274</name>
</gene>
<protein>
    <submittedName>
        <fullName evidence="1">Uncharacterized protein</fullName>
    </submittedName>
</protein>
<dbReference type="EMBL" id="CP030759">
    <property type="protein sequence ID" value="AXA37051.1"/>
    <property type="molecule type" value="Genomic_DNA"/>
</dbReference>
<dbReference type="Proteomes" id="UP000262583">
    <property type="component" value="Chromosome"/>
</dbReference>
<accession>A0A2Z4Y778</accession>
<reference evidence="1 2" key="1">
    <citation type="submission" date="2018-05" db="EMBL/GenBank/DDBJ databases">
        <title>A metagenomic window into the 2 km-deep terrestrial subsurface aquifer revealed taxonomically and functionally diverse microbial community comprising novel uncultured bacterial lineages.</title>
        <authorList>
            <person name="Kadnikov V.V."/>
            <person name="Mardanov A.V."/>
            <person name="Beletsky A.V."/>
            <person name="Banks D."/>
            <person name="Pimenov N.V."/>
            <person name="Frank Y.A."/>
            <person name="Karnachuk O.V."/>
            <person name="Ravin N.V."/>
        </authorList>
    </citation>
    <scope>NUCLEOTIDE SEQUENCE [LARGE SCALE GENOMIC DNA]</scope>
    <source>
        <strain evidence="1">BY</strain>
    </source>
</reference>
<sequence>MRSGRESEFLQRTGGFGMPLGNSVWRIHLISGISLRKRCKMIS</sequence>
<name>A0A2Z4Y778_SUMC1</name>
<dbReference type="KEGG" id="schv:BRCON_2274"/>